<keyword evidence="5" id="KW-1185">Reference proteome</keyword>
<keyword evidence="2" id="KW-0175">Coiled coil</keyword>
<evidence type="ECO:0000259" key="3">
    <source>
        <dbReference type="PROSITE" id="PS50937"/>
    </source>
</evidence>
<reference evidence="4" key="2">
    <citation type="submission" date="2020-10" db="EMBL/GenBank/DDBJ databases">
        <title>Comparative genomics of the Acetobacterium genus.</title>
        <authorList>
            <person name="Marshall C."/>
            <person name="May H."/>
            <person name="Norman S."/>
        </authorList>
    </citation>
    <scope>NUCLEOTIDE SEQUENCE</scope>
    <source>
        <strain evidence="4">DER-2019</strain>
    </source>
</reference>
<dbReference type="CDD" id="cd00592">
    <property type="entry name" value="HTH_MerR-like"/>
    <property type="match status" value="1"/>
</dbReference>
<name>A0A923HVP0_9FIRM</name>
<dbReference type="Gene3D" id="1.10.1660.10">
    <property type="match status" value="1"/>
</dbReference>
<evidence type="ECO:0000256" key="1">
    <source>
        <dbReference type="ARBA" id="ARBA00023125"/>
    </source>
</evidence>
<dbReference type="PANTHER" id="PTHR30204">
    <property type="entry name" value="REDOX-CYCLING DRUG-SENSING TRANSCRIPTIONAL ACTIVATOR SOXR"/>
    <property type="match status" value="1"/>
</dbReference>
<gene>
    <name evidence="4" type="ORF">GH810_13850</name>
</gene>
<dbReference type="InterPro" id="IPR000551">
    <property type="entry name" value="MerR-type_HTH_dom"/>
</dbReference>
<dbReference type="InterPro" id="IPR009061">
    <property type="entry name" value="DNA-bd_dom_put_sf"/>
</dbReference>
<dbReference type="Pfam" id="PF13411">
    <property type="entry name" value="MerR_1"/>
    <property type="match status" value="1"/>
</dbReference>
<reference evidence="4" key="1">
    <citation type="submission" date="2019-10" db="EMBL/GenBank/DDBJ databases">
        <authorList>
            <person name="Ross D.E."/>
            <person name="Gulliver D."/>
        </authorList>
    </citation>
    <scope>NUCLEOTIDE SEQUENCE</scope>
    <source>
        <strain evidence="4">DER-2019</strain>
    </source>
</reference>
<dbReference type="EMBL" id="WJBD01000018">
    <property type="protein sequence ID" value="MBC3889394.1"/>
    <property type="molecule type" value="Genomic_DNA"/>
</dbReference>
<evidence type="ECO:0000256" key="2">
    <source>
        <dbReference type="SAM" id="Coils"/>
    </source>
</evidence>
<feature type="coiled-coil region" evidence="2">
    <location>
        <begin position="105"/>
        <end position="146"/>
    </location>
</feature>
<dbReference type="SMART" id="SM00422">
    <property type="entry name" value="HTH_MERR"/>
    <property type="match status" value="1"/>
</dbReference>
<proteinExistence type="predicted"/>
<dbReference type="Proteomes" id="UP000616595">
    <property type="component" value="Unassembled WGS sequence"/>
</dbReference>
<protein>
    <submittedName>
        <fullName evidence="4">MerR family transcriptional regulator</fullName>
    </submittedName>
</protein>
<evidence type="ECO:0000313" key="4">
    <source>
        <dbReference type="EMBL" id="MBC3889394.1"/>
    </source>
</evidence>
<dbReference type="SUPFAM" id="SSF46955">
    <property type="entry name" value="Putative DNA-binding domain"/>
    <property type="match status" value="1"/>
</dbReference>
<comment type="caution">
    <text evidence="4">The sequence shown here is derived from an EMBL/GenBank/DDBJ whole genome shotgun (WGS) entry which is preliminary data.</text>
</comment>
<accession>A0A923HVP0</accession>
<dbReference type="OrthoDB" id="9791488at2"/>
<sequence length="152" mass="18110">MLRHGKILSRGIQMNINYYQIDEVAKSTGITKRTIRYYEEMELLKPMRTEAGYRLYTQSDIEIIKEIKELRIKLGMNFEQIQHFLGLKNSILEILDGDTKDIRQIEETEDKIKELMILVDEKDAVLKRIKNNCNKYLNELEKRTKQPEECQL</sequence>
<keyword evidence="1" id="KW-0238">DNA-binding</keyword>
<evidence type="ECO:0000313" key="5">
    <source>
        <dbReference type="Proteomes" id="UP000616595"/>
    </source>
</evidence>
<dbReference type="PROSITE" id="PS50937">
    <property type="entry name" value="HTH_MERR_2"/>
    <property type="match status" value="1"/>
</dbReference>
<dbReference type="GO" id="GO:0003700">
    <property type="term" value="F:DNA-binding transcription factor activity"/>
    <property type="evidence" value="ECO:0007669"/>
    <property type="project" value="InterPro"/>
</dbReference>
<feature type="domain" description="HTH merR-type" evidence="3">
    <location>
        <begin position="18"/>
        <end position="87"/>
    </location>
</feature>
<dbReference type="GO" id="GO:0003677">
    <property type="term" value="F:DNA binding"/>
    <property type="evidence" value="ECO:0007669"/>
    <property type="project" value="UniProtKB-KW"/>
</dbReference>
<dbReference type="PANTHER" id="PTHR30204:SF58">
    <property type="entry name" value="HTH-TYPE TRANSCRIPTIONAL REGULATOR YFMP"/>
    <property type="match status" value="1"/>
</dbReference>
<dbReference type="AlphaFoldDB" id="A0A923HVP0"/>
<organism evidence="4 5">
    <name type="scientific">Acetobacterium paludosum</name>
    <dbReference type="NCBI Taxonomy" id="52693"/>
    <lineage>
        <taxon>Bacteria</taxon>
        <taxon>Bacillati</taxon>
        <taxon>Bacillota</taxon>
        <taxon>Clostridia</taxon>
        <taxon>Eubacteriales</taxon>
        <taxon>Eubacteriaceae</taxon>
        <taxon>Acetobacterium</taxon>
    </lineage>
</organism>
<dbReference type="InterPro" id="IPR047057">
    <property type="entry name" value="MerR_fam"/>
</dbReference>